<dbReference type="Pfam" id="PF12697">
    <property type="entry name" value="Abhydrolase_6"/>
    <property type="match status" value="1"/>
</dbReference>
<organism evidence="2 3">
    <name type="scientific">Pandoraea thiooxydans</name>
    <dbReference type="NCBI Taxonomy" id="445709"/>
    <lineage>
        <taxon>Bacteria</taxon>
        <taxon>Pseudomonadati</taxon>
        <taxon>Pseudomonadota</taxon>
        <taxon>Betaproteobacteria</taxon>
        <taxon>Burkholderiales</taxon>
        <taxon>Burkholderiaceae</taxon>
        <taxon>Pandoraea</taxon>
    </lineage>
</organism>
<accession>A0A0G3EQQ1</accession>
<dbReference type="KEGG" id="ptx:ABW99_09185"/>
<dbReference type="RefSeq" id="WP_047214188.1">
    <property type="nucleotide sequence ID" value="NZ_CP011568.3"/>
</dbReference>
<dbReference type="Gene3D" id="3.40.50.1820">
    <property type="entry name" value="alpha/beta hydrolase"/>
    <property type="match status" value="1"/>
</dbReference>
<evidence type="ECO:0000313" key="3">
    <source>
        <dbReference type="Proteomes" id="UP000036700"/>
    </source>
</evidence>
<dbReference type="PANTHER" id="PTHR43798">
    <property type="entry name" value="MONOACYLGLYCEROL LIPASE"/>
    <property type="match status" value="1"/>
</dbReference>
<dbReference type="GO" id="GO:0016020">
    <property type="term" value="C:membrane"/>
    <property type="evidence" value="ECO:0007669"/>
    <property type="project" value="TreeGrafter"/>
</dbReference>
<dbReference type="AlphaFoldDB" id="A0A0G3EQQ1"/>
<dbReference type="SUPFAM" id="SSF53474">
    <property type="entry name" value="alpha/beta-Hydrolases"/>
    <property type="match status" value="1"/>
</dbReference>
<proteinExistence type="predicted"/>
<dbReference type="STRING" id="445709.ABW99_09185"/>
<evidence type="ECO:0000259" key="1">
    <source>
        <dbReference type="Pfam" id="PF12697"/>
    </source>
</evidence>
<dbReference type="Proteomes" id="UP000036700">
    <property type="component" value="Chromosome"/>
</dbReference>
<protein>
    <recommendedName>
        <fullName evidence="1">AB hydrolase-1 domain-containing protein</fullName>
    </recommendedName>
</protein>
<dbReference type="EMBL" id="CP011568">
    <property type="protein sequence ID" value="AKJ68364.1"/>
    <property type="molecule type" value="Genomic_DNA"/>
</dbReference>
<dbReference type="PATRIC" id="fig|445709.3.peg.1965"/>
<dbReference type="OrthoDB" id="8960868at2"/>
<gene>
    <name evidence="2" type="ORF">ABW99_09185</name>
</gene>
<evidence type="ECO:0000313" key="2">
    <source>
        <dbReference type="EMBL" id="AKJ68364.1"/>
    </source>
</evidence>
<sequence length="241" mass="26057">MDIFCEGHGPATVVAVHGIQGTRASWLPVARMLANEATFVLPNLRGRGNAGRGSGPSDYRLTNLAADLHDTITHAVDREPYYLAGWSLGVSVALEYLGRHANAQQPSGLILLSGSPALCKTRWFAAHQSQALRDEVAERRYRLGLVEAADDDAAAWTWQAVADTCQLDLLPHLSVPTQVIHGADDEDCPSLHAKWIVQGMPRASLKQFDGVGHTLLSDATADVAAEILDFIAHIERARKSP</sequence>
<reference evidence="3" key="1">
    <citation type="submission" date="2015-06" db="EMBL/GenBank/DDBJ databases">
        <authorList>
            <person name="Lim Y.L."/>
            <person name="Ee R."/>
            <person name="Yong D."/>
            <person name="How K.Y."/>
            <person name="Yin W.F."/>
            <person name="Chan K.G."/>
        </authorList>
    </citation>
    <scope>NUCLEOTIDE SEQUENCE [LARGE SCALE GENOMIC DNA]</scope>
    <source>
        <strain evidence="3">DSM 25325</strain>
    </source>
</reference>
<dbReference type="InterPro" id="IPR029058">
    <property type="entry name" value="AB_hydrolase_fold"/>
</dbReference>
<dbReference type="InterPro" id="IPR050266">
    <property type="entry name" value="AB_hydrolase_sf"/>
</dbReference>
<dbReference type="InterPro" id="IPR000073">
    <property type="entry name" value="AB_hydrolase_1"/>
</dbReference>
<feature type="domain" description="AB hydrolase-1" evidence="1">
    <location>
        <begin position="13"/>
        <end position="225"/>
    </location>
</feature>
<name>A0A0G3EQQ1_9BURK</name>
<keyword evidence="3" id="KW-1185">Reference proteome</keyword>
<dbReference type="PANTHER" id="PTHR43798:SF33">
    <property type="entry name" value="HYDROLASE, PUTATIVE (AFU_ORTHOLOGUE AFUA_2G14860)-RELATED"/>
    <property type="match status" value="1"/>
</dbReference>